<dbReference type="Pfam" id="PF00723">
    <property type="entry name" value="Glyco_hydro_15"/>
    <property type="match status" value="1"/>
</dbReference>
<dbReference type="InterPro" id="IPR012341">
    <property type="entry name" value="6hp_glycosidase-like_sf"/>
</dbReference>
<dbReference type="InterPro" id="IPR045582">
    <property type="entry name" value="Trehalase-like_N"/>
</dbReference>
<dbReference type="Proteomes" id="UP000298588">
    <property type="component" value="Chromosome"/>
</dbReference>
<dbReference type="AlphaFoldDB" id="A0A4D7QTP6"/>
<sequence>MAVIGNCTLAALIDQRASILWACWPRIDGDPLFSALVGGKDPQRGVLRVDMDGVVSTSQSYERNTAILRTVMTAENGSAVRITDFAPRFKQYDRVFRPPMLIRRIEPIAGSPHIRVIIRPTMDYGRFDGQAIPGSNHIRYVSEAGAVRVTSDIPVAYLSSEAKFPLTRPVTLIIHADETFPNSIDDTSAIFLKSTRQYWLDWVRYLSVPFEWQEAVIRAAITLKLCSSEETGAIVAALTTSIPEAAGSGRNWDYRFCWLRDAYFTVHALNKLGATLTMERFLDYTRAVIANEMGGRLKPVYGIVPEQDLREWIADALPGFNGDGPVRIGNEAAQQIQHDVFGSVILAASQMFYDSRLPKMGDVALFQELETLGEAAVASAFQPDAGVWEYRGRQSIHTHSAAMCFAACDKLAQIAAKLDLRAREGYWRNHAETIRSAILERTWNEKEGLFGSSFDGAGADASTLLLHELGVVAADDPRFIRTVETLQKRLTRSGFLLRYDEKDDFGLPSTSFNICTFWLAEALHAIGRVDEAREIFEGLLARRNHVGLLSEDMDPITGDLWGNFPQTYSMVGIIVTAMRLSKPWVH</sequence>
<keyword evidence="3" id="KW-0378">Hydrolase</keyword>
<organism evidence="3 4">
    <name type="scientific">Phreatobacter aquaticus</name>
    <dbReference type="NCBI Taxonomy" id="2570229"/>
    <lineage>
        <taxon>Bacteria</taxon>
        <taxon>Pseudomonadati</taxon>
        <taxon>Pseudomonadota</taxon>
        <taxon>Alphaproteobacteria</taxon>
        <taxon>Hyphomicrobiales</taxon>
        <taxon>Phreatobacteraceae</taxon>
        <taxon>Phreatobacter</taxon>
    </lineage>
</organism>
<feature type="domain" description="GH15-like" evidence="1">
    <location>
        <begin position="214"/>
        <end position="576"/>
    </location>
</feature>
<dbReference type="OrthoDB" id="3902805at2"/>
<gene>
    <name evidence="3" type="ORF">E8L99_04455</name>
</gene>
<dbReference type="PANTHER" id="PTHR31616:SF0">
    <property type="entry name" value="GLUCAN 1,4-ALPHA-GLUCOSIDASE"/>
    <property type="match status" value="1"/>
</dbReference>
<reference evidence="3 4" key="1">
    <citation type="submission" date="2019-04" db="EMBL/GenBank/DDBJ databases">
        <title>Phreatobacter aquaticus sp. nov.</title>
        <authorList>
            <person name="Choi A."/>
            <person name="Baek K."/>
        </authorList>
    </citation>
    <scope>NUCLEOTIDE SEQUENCE [LARGE SCALE GENOMIC DNA]</scope>
    <source>
        <strain evidence="3 4">NMCR1094</strain>
    </source>
</reference>
<evidence type="ECO:0000259" key="2">
    <source>
        <dbReference type="Pfam" id="PF19291"/>
    </source>
</evidence>
<accession>A0A4D7QTP6</accession>
<keyword evidence="4" id="KW-1185">Reference proteome</keyword>
<dbReference type="InterPro" id="IPR008928">
    <property type="entry name" value="6-hairpin_glycosidase_sf"/>
</dbReference>
<proteinExistence type="predicted"/>
<dbReference type="Gene3D" id="1.50.10.10">
    <property type="match status" value="1"/>
</dbReference>
<dbReference type="KEGG" id="paqt:E8L99_04455"/>
<dbReference type="GO" id="GO:0005975">
    <property type="term" value="P:carbohydrate metabolic process"/>
    <property type="evidence" value="ECO:0007669"/>
    <property type="project" value="InterPro"/>
</dbReference>
<evidence type="ECO:0000313" key="3">
    <source>
        <dbReference type="EMBL" id="QCK88624.1"/>
    </source>
</evidence>
<dbReference type="PANTHER" id="PTHR31616">
    <property type="entry name" value="TREHALASE"/>
    <property type="match status" value="1"/>
</dbReference>
<dbReference type="EMBL" id="CP039865">
    <property type="protein sequence ID" value="QCK88624.1"/>
    <property type="molecule type" value="Genomic_DNA"/>
</dbReference>
<feature type="domain" description="Trehalase-like N-terminal" evidence="2">
    <location>
        <begin position="2"/>
        <end position="131"/>
    </location>
</feature>
<evidence type="ECO:0000313" key="4">
    <source>
        <dbReference type="Proteomes" id="UP000298588"/>
    </source>
</evidence>
<evidence type="ECO:0000259" key="1">
    <source>
        <dbReference type="Pfam" id="PF00723"/>
    </source>
</evidence>
<protein>
    <submittedName>
        <fullName evidence="3">Glycoside hydrolase family 15 protein</fullName>
    </submittedName>
</protein>
<dbReference type="GO" id="GO:0004553">
    <property type="term" value="F:hydrolase activity, hydrolyzing O-glycosyl compounds"/>
    <property type="evidence" value="ECO:0007669"/>
    <property type="project" value="UniProtKB-ARBA"/>
</dbReference>
<dbReference type="InterPro" id="IPR011613">
    <property type="entry name" value="GH15-like"/>
</dbReference>
<dbReference type="SUPFAM" id="SSF48208">
    <property type="entry name" value="Six-hairpin glycosidases"/>
    <property type="match status" value="1"/>
</dbReference>
<name>A0A4D7QTP6_9HYPH</name>
<dbReference type="Pfam" id="PF19291">
    <property type="entry name" value="TREH_N"/>
    <property type="match status" value="1"/>
</dbReference>